<organism evidence="3">
    <name type="scientific">Perkinsus marinus (strain ATCC 50983 / TXsc)</name>
    <dbReference type="NCBI Taxonomy" id="423536"/>
    <lineage>
        <taxon>Eukaryota</taxon>
        <taxon>Sar</taxon>
        <taxon>Alveolata</taxon>
        <taxon>Perkinsozoa</taxon>
        <taxon>Perkinsea</taxon>
        <taxon>Perkinsida</taxon>
        <taxon>Perkinsidae</taxon>
        <taxon>Perkinsus</taxon>
    </lineage>
</organism>
<keyword evidence="3" id="KW-1185">Reference proteome</keyword>
<feature type="non-terminal residue" evidence="2">
    <location>
        <position position="1"/>
    </location>
</feature>
<dbReference type="OrthoDB" id="438830at2759"/>
<proteinExistence type="predicted"/>
<feature type="compositionally biased region" description="Basic and acidic residues" evidence="1">
    <location>
        <begin position="211"/>
        <end position="220"/>
    </location>
</feature>
<dbReference type="OMA" id="KLRMAHP"/>
<evidence type="ECO:0000313" key="3">
    <source>
        <dbReference type="Proteomes" id="UP000007800"/>
    </source>
</evidence>
<evidence type="ECO:0000313" key="2">
    <source>
        <dbReference type="EMBL" id="EER06567.1"/>
    </source>
</evidence>
<dbReference type="GeneID" id="9055722"/>
<name>C5L9M7_PERM5</name>
<evidence type="ECO:0000256" key="1">
    <source>
        <dbReference type="SAM" id="MobiDB-lite"/>
    </source>
</evidence>
<feature type="region of interest" description="Disordered" evidence="1">
    <location>
        <begin position="211"/>
        <end position="234"/>
    </location>
</feature>
<dbReference type="AlphaFoldDB" id="C5L9M7"/>
<gene>
    <name evidence="2" type="ORF">Pmar_PMAR007987</name>
</gene>
<dbReference type="EMBL" id="GG680554">
    <property type="protein sequence ID" value="EER06567.1"/>
    <property type="molecule type" value="Genomic_DNA"/>
</dbReference>
<accession>C5L9M7</accession>
<dbReference type="Proteomes" id="UP000007800">
    <property type="component" value="Unassembled WGS sequence"/>
</dbReference>
<dbReference type="RefSeq" id="XP_002774751.1">
    <property type="nucleotide sequence ID" value="XM_002774705.1"/>
</dbReference>
<dbReference type="InParanoid" id="C5L9M7"/>
<reference evidence="2 3" key="1">
    <citation type="submission" date="2008-07" db="EMBL/GenBank/DDBJ databases">
        <authorList>
            <person name="El-Sayed N."/>
            <person name="Caler E."/>
            <person name="Inman J."/>
            <person name="Amedeo P."/>
            <person name="Hass B."/>
            <person name="Wortman J."/>
        </authorList>
    </citation>
    <scope>NUCLEOTIDE SEQUENCE [LARGE SCALE GENOMIC DNA]</scope>
    <source>
        <strain evidence="3">ATCC 50983 / TXsc</strain>
    </source>
</reference>
<sequence>YSLISLINTFLRDQERSASQELTKSTAAFGDNSKPAFTSMSLGDLLWEFAKSYSREIDENEESVDDGNLRRSSKRQWLLPWLENLIDLTSQLSNFHETKAAFESMYATLKYLIRSPEIRQERNRSLLVPYLLELPSDKTATVRASEAWKKYGRDSDVGGRGLTDYYRDETRRRFGEVMKIRANLGDEMKLRMAHPSMAAWWLTPTRVADTRKRGRDEAKQAPRKRQAVAAGSSK</sequence>
<protein>
    <submittedName>
        <fullName evidence="2">Uncharacterized protein</fullName>
    </submittedName>
</protein>